<evidence type="ECO:0000256" key="2">
    <source>
        <dbReference type="ARBA" id="ARBA00022475"/>
    </source>
</evidence>
<feature type="transmembrane region" description="Helical" evidence="8">
    <location>
        <begin position="295"/>
        <end position="316"/>
    </location>
</feature>
<feature type="transmembrane region" description="Helical" evidence="8">
    <location>
        <begin position="6"/>
        <end position="26"/>
    </location>
</feature>
<proteinExistence type="predicted"/>
<feature type="binding site" evidence="7">
    <location>
        <position position="140"/>
    </location>
    <ligand>
        <name>Mg(2+)</name>
        <dbReference type="ChEBI" id="CHEBI:18420"/>
    </ligand>
</feature>
<evidence type="ECO:0000313" key="9">
    <source>
        <dbReference type="EMBL" id="RMH94837.1"/>
    </source>
</evidence>
<dbReference type="GO" id="GO:0071555">
    <property type="term" value="P:cell wall organization"/>
    <property type="evidence" value="ECO:0007669"/>
    <property type="project" value="TreeGrafter"/>
</dbReference>
<dbReference type="GO" id="GO:0046872">
    <property type="term" value="F:metal ion binding"/>
    <property type="evidence" value="ECO:0007669"/>
    <property type="project" value="UniProtKB-KW"/>
</dbReference>
<keyword evidence="7" id="KW-0479">Metal-binding</keyword>
<feature type="transmembrane region" description="Helical" evidence="8">
    <location>
        <begin position="223"/>
        <end position="245"/>
    </location>
</feature>
<dbReference type="GO" id="GO:0016780">
    <property type="term" value="F:phosphotransferase activity, for other substituted phosphate groups"/>
    <property type="evidence" value="ECO:0007669"/>
    <property type="project" value="InterPro"/>
</dbReference>
<dbReference type="OrthoDB" id="9783652at2"/>
<dbReference type="AlphaFoldDB" id="A0A3M2I8N0"/>
<comment type="caution">
    <text evidence="9">The sequence shown here is derived from an EMBL/GenBank/DDBJ whole genome shotgun (WGS) entry which is preliminary data.</text>
</comment>
<evidence type="ECO:0000256" key="6">
    <source>
        <dbReference type="ARBA" id="ARBA00023136"/>
    </source>
</evidence>
<reference evidence="9 10" key="1">
    <citation type="submission" date="2018-10" db="EMBL/GenBank/DDBJ databases">
        <title>Proposal of Lysobacter pythonis sp. nov. isolated from royal pythons (Python regius).</title>
        <authorList>
            <person name="Hans-Juergen B."/>
            <person name="Huptas C."/>
            <person name="Sandra B."/>
            <person name="Igor L."/>
            <person name="Joachim S."/>
            <person name="Siegfried S."/>
            <person name="Mareike W."/>
            <person name="Peter K."/>
        </authorList>
    </citation>
    <scope>NUCLEOTIDE SEQUENCE [LARGE SCALE GENOMIC DNA]</scope>
    <source>
        <strain evidence="9 10">4284/11</strain>
    </source>
</reference>
<keyword evidence="7" id="KW-0460">Magnesium</keyword>
<feature type="transmembrane region" description="Helical" evidence="8">
    <location>
        <begin position="122"/>
        <end position="141"/>
    </location>
</feature>
<dbReference type="Pfam" id="PF00953">
    <property type="entry name" value="Glycos_transf_4"/>
    <property type="match status" value="1"/>
</dbReference>
<comment type="subcellular location">
    <subcellularLocation>
        <location evidence="1">Cell membrane</location>
        <topology evidence="1">Multi-pass membrane protein</topology>
    </subcellularLocation>
</comment>
<name>A0A3M2I8N0_9GAMM</name>
<feature type="transmembrane region" description="Helical" evidence="8">
    <location>
        <begin position="148"/>
        <end position="166"/>
    </location>
</feature>
<dbReference type="GO" id="GO:0009103">
    <property type="term" value="P:lipopolysaccharide biosynthetic process"/>
    <property type="evidence" value="ECO:0007669"/>
    <property type="project" value="TreeGrafter"/>
</dbReference>
<evidence type="ECO:0000256" key="7">
    <source>
        <dbReference type="PIRSR" id="PIRSR600715-1"/>
    </source>
</evidence>
<keyword evidence="10" id="KW-1185">Reference proteome</keyword>
<feature type="transmembrane region" description="Helical" evidence="8">
    <location>
        <begin position="47"/>
        <end position="66"/>
    </location>
</feature>
<evidence type="ECO:0000256" key="8">
    <source>
        <dbReference type="SAM" id="Phobius"/>
    </source>
</evidence>
<feature type="transmembrane region" description="Helical" evidence="8">
    <location>
        <begin position="97"/>
        <end position="116"/>
    </location>
</feature>
<evidence type="ECO:0000313" key="10">
    <source>
        <dbReference type="Proteomes" id="UP000275012"/>
    </source>
</evidence>
<dbReference type="GO" id="GO:0005886">
    <property type="term" value="C:plasma membrane"/>
    <property type="evidence" value="ECO:0007669"/>
    <property type="project" value="UniProtKB-SubCell"/>
</dbReference>
<sequence>MTAGEWILAAACLVCLAGTGLARRYALHRQLLDLPGDARRNHRVATPRGGGIAMGVVMVVACVGLALGEAAAWGWIAAGLALVGGIGWWDDHRPLPAILRLLVHAVAAALLAVAGYGLGWPVWLIVAAFVAALVLTNIWNFMDGIDGIAASQAVLVAGCAFFLLAAGVGKTWALVVVGAAAGFLVWNFPRAKIFMGDVGSGALGYGLAVVWATTAMADRQAGMLLLFPLSAFLIDAGLTLAGRMWRGERWWQAHSSHSYQLAVRRLGRHVPVTLGYLAWTLAGGCWAYWAMTEDWRFIMLALSGWYSAGAIVWRWLRRPSKARNGSQA</sequence>
<protein>
    <submittedName>
        <fullName evidence="9">Lipopolysaccharide biosynthesis protein</fullName>
    </submittedName>
</protein>
<accession>A0A3M2I8N0</accession>
<feature type="transmembrane region" description="Helical" evidence="8">
    <location>
        <begin position="266"/>
        <end position="289"/>
    </location>
</feature>
<dbReference type="Proteomes" id="UP000275012">
    <property type="component" value="Unassembled WGS sequence"/>
</dbReference>
<dbReference type="PANTHER" id="PTHR22926">
    <property type="entry name" value="PHOSPHO-N-ACETYLMURAMOYL-PENTAPEPTIDE-TRANSFERASE"/>
    <property type="match status" value="1"/>
</dbReference>
<keyword evidence="6 8" id="KW-0472">Membrane</keyword>
<organism evidence="9 10">
    <name type="scientific">Solilutibacter pythonis</name>
    <dbReference type="NCBI Taxonomy" id="2483112"/>
    <lineage>
        <taxon>Bacteria</taxon>
        <taxon>Pseudomonadati</taxon>
        <taxon>Pseudomonadota</taxon>
        <taxon>Gammaproteobacteria</taxon>
        <taxon>Lysobacterales</taxon>
        <taxon>Lysobacteraceae</taxon>
        <taxon>Solilutibacter</taxon>
    </lineage>
</organism>
<evidence type="ECO:0000256" key="1">
    <source>
        <dbReference type="ARBA" id="ARBA00004651"/>
    </source>
</evidence>
<evidence type="ECO:0000256" key="4">
    <source>
        <dbReference type="ARBA" id="ARBA00022692"/>
    </source>
</evidence>
<feature type="transmembrane region" description="Helical" evidence="8">
    <location>
        <begin position="172"/>
        <end position="188"/>
    </location>
</feature>
<comment type="cofactor">
    <cofactor evidence="7">
        <name>Mg(2+)</name>
        <dbReference type="ChEBI" id="CHEBI:18420"/>
    </cofactor>
</comment>
<keyword evidence="5 8" id="KW-1133">Transmembrane helix</keyword>
<dbReference type="EMBL" id="RFLY01000001">
    <property type="protein sequence ID" value="RMH94837.1"/>
    <property type="molecule type" value="Genomic_DNA"/>
</dbReference>
<gene>
    <name evidence="9" type="ORF">EBB59_00645</name>
</gene>
<dbReference type="RefSeq" id="WP_122100223.1">
    <property type="nucleotide sequence ID" value="NZ_RFLY01000001.1"/>
</dbReference>
<feature type="binding site" evidence="7">
    <location>
        <position position="197"/>
    </location>
    <ligand>
        <name>Mg(2+)</name>
        <dbReference type="ChEBI" id="CHEBI:18420"/>
    </ligand>
</feature>
<keyword evidence="2" id="KW-1003">Cell membrane</keyword>
<keyword evidence="3" id="KW-0808">Transferase</keyword>
<keyword evidence="4 8" id="KW-0812">Transmembrane</keyword>
<dbReference type="GO" id="GO:0044038">
    <property type="term" value="P:cell wall macromolecule biosynthetic process"/>
    <property type="evidence" value="ECO:0007669"/>
    <property type="project" value="TreeGrafter"/>
</dbReference>
<feature type="transmembrane region" description="Helical" evidence="8">
    <location>
        <begin position="72"/>
        <end position="90"/>
    </location>
</feature>
<dbReference type="InterPro" id="IPR000715">
    <property type="entry name" value="Glycosyl_transferase_4"/>
</dbReference>
<evidence type="ECO:0000256" key="3">
    <source>
        <dbReference type="ARBA" id="ARBA00022679"/>
    </source>
</evidence>
<dbReference type="PANTHER" id="PTHR22926:SF3">
    <property type="entry name" value="UNDECAPRENYL-PHOSPHATE ALPHA-N-ACETYLGLUCOSAMINYL 1-PHOSPHATE TRANSFERASE"/>
    <property type="match status" value="1"/>
</dbReference>
<feature type="transmembrane region" description="Helical" evidence="8">
    <location>
        <begin position="200"/>
        <end position="217"/>
    </location>
</feature>
<evidence type="ECO:0000256" key="5">
    <source>
        <dbReference type="ARBA" id="ARBA00022989"/>
    </source>
</evidence>